<dbReference type="PANTHER" id="PTHR41773:SF1">
    <property type="entry name" value="RELA_SPOT DOMAIN-CONTAINING PROTEIN"/>
    <property type="match status" value="1"/>
</dbReference>
<dbReference type="Pfam" id="PF04607">
    <property type="entry name" value="RelA_SpoT"/>
    <property type="match status" value="1"/>
</dbReference>
<protein>
    <recommendedName>
        <fullName evidence="1">RelA/SpoT domain-containing protein</fullName>
    </recommendedName>
</protein>
<dbReference type="EMBL" id="BMYU01000001">
    <property type="protein sequence ID" value="GGX29696.1"/>
    <property type="molecule type" value="Genomic_DNA"/>
</dbReference>
<dbReference type="SUPFAM" id="SSF81301">
    <property type="entry name" value="Nucleotidyltransferase"/>
    <property type="match status" value="1"/>
</dbReference>
<sequence length="291" mass="33750">MATNFKHTAEKLRRNVESILQRVGILCRVFARGKDDKSLEKKLSKEKGKYSIGGKLIQDAIGIRVAVYFSEDVEIVAALLHKEFTHKEASSTVDLPRNDQFAVTRHNLVFQVPSEDMADMQRDIGKLPIDCTFEVQLRSILSEGWHEVEHDLRYKSKENWVGQDDLSRALNGIIATIETSEWTMRKIFDDLAYRNYKSKKWAEMLHNRIRMRTAPNLSEELCLLFNSDPDIAKSLFRLNRKELIFFLNQLRPTLPLTLDNVVYVWNHLKISDERIKKLTPDYIANTIGINS</sequence>
<evidence type="ECO:0000313" key="2">
    <source>
        <dbReference type="EMBL" id="GGX29696.1"/>
    </source>
</evidence>
<gene>
    <name evidence="2" type="ORF">GCM10010946_03310</name>
</gene>
<reference evidence="3" key="1">
    <citation type="journal article" date="2019" name="Int. J. Syst. Evol. Microbiol.">
        <title>The Global Catalogue of Microorganisms (GCM) 10K type strain sequencing project: providing services to taxonomists for standard genome sequencing and annotation.</title>
        <authorList>
            <consortium name="The Broad Institute Genomics Platform"/>
            <consortium name="The Broad Institute Genome Sequencing Center for Infectious Disease"/>
            <person name="Wu L."/>
            <person name="Ma J."/>
        </authorList>
    </citation>
    <scope>NUCLEOTIDE SEQUENCE [LARGE SCALE GENOMIC DNA]</scope>
    <source>
        <strain evidence="3">KCTC 23917</strain>
    </source>
</reference>
<dbReference type="SMART" id="SM00954">
    <property type="entry name" value="RelA_SpoT"/>
    <property type="match status" value="1"/>
</dbReference>
<dbReference type="PANTHER" id="PTHR41773">
    <property type="entry name" value="GTP PYROPHOSPHATASE-RELATED"/>
    <property type="match status" value="1"/>
</dbReference>
<dbReference type="InterPro" id="IPR043519">
    <property type="entry name" value="NT_sf"/>
</dbReference>
<evidence type="ECO:0000259" key="1">
    <source>
        <dbReference type="SMART" id="SM00954"/>
    </source>
</evidence>
<accession>A0ABQ2XRP4</accession>
<proteinExistence type="predicted"/>
<evidence type="ECO:0000313" key="3">
    <source>
        <dbReference type="Proteomes" id="UP000653343"/>
    </source>
</evidence>
<dbReference type="CDD" id="cd05399">
    <property type="entry name" value="NT_Rel-Spo_like"/>
    <property type="match status" value="1"/>
</dbReference>
<dbReference type="Proteomes" id="UP000653343">
    <property type="component" value="Unassembled WGS sequence"/>
</dbReference>
<dbReference type="RefSeq" id="WP_189355268.1">
    <property type="nucleotide sequence ID" value="NZ_BMYU01000001.1"/>
</dbReference>
<keyword evidence="3" id="KW-1185">Reference proteome</keyword>
<comment type="caution">
    <text evidence="2">The sequence shown here is derived from an EMBL/GenBank/DDBJ whole genome shotgun (WGS) entry which is preliminary data.</text>
</comment>
<feature type="domain" description="RelA/SpoT" evidence="1">
    <location>
        <begin position="31"/>
        <end position="160"/>
    </location>
</feature>
<organism evidence="2 3">
    <name type="scientific">Undibacterium squillarum</name>
    <dbReference type="NCBI Taxonomy" id="1131567"/>
    <lineage>
        <taxon>Bacteria</taxon>
        <taxon>Pseudomonadati</taxon>
        <taxon>Pseudomonadota</taxon>
        <taxon>Betaproteobacteria</taxon>
        <taxon>Burkholderiales</taxon>
        <taxon>Oxalobacteraceae</taxon>
        <taxon>Undibacterium</taxon>
    </lineage>
</organism>
<dbReference type="InterPro" id="IPR007685">
    <property type="entry name" value="RelA_SpoT"/>
</dbReference>
<name>A0ABQ2XRP4_9BURK</name>
<dbReference type="Gene3D" id="3.30.460.10">
    <property type="entry name" value="Beta Polymerase, domain 2"/>
    <property type="match status" value="1"/>
</dbReference>